<evidence type="ECO:0000313" key="9">
    <source>
        <dbReference type="Proteomes" id="UP001594351"/>
    </source>
</evidence>
<feature type="transmembrane region" description="Helical" evidence="7">
    <location>
        <begin position="141"/>
        <end position="160"/>
    </location>
</feature>
<sequence length="430" mass="46720">MGQEIEKLWKSEDYWAIWFSVILFTGISTGLITVVPKVKKWVSDPLQAVPADLGLWILYLGIALGVLMTIGVAIMREDWRKFFGGFTIVFVLAVVSYIVAAQTTIKAWGLGYAIWALFFGLLIANTIGTPKWILKGAKSEMFIKTGLVLLGGEILFSEILQLGAPGLLVAWCVTPTVILFMWFFGTRWLKMASKRLTIIIAAATSVCGVSAAIAVAAACRAKKAELTLAVGMTMIFTVLMMIGMPALCNMVGMNPAVAGGWLGGTIDSTGAVVAAGAFLGPVAEKVAAVVKMIQNVLIGVVAFVVALFWVTKVDRDPKAPRPSLMEIWYRFPKFILGFAAASVVFSFILMPIYGHEEVSQILKLSKVFRGWFFCLAFVAIGLESNFKELASQLVGGKPIILYIIGQSFNLILTLLMSWIAFGGILFAPFE</sequence>
<feature type="transmembrane region" description="Helical" evidence="7">
    <location>
        <begin position="15"/>
        <end position="35"/>
    </location>
</feature>
<feature type="transmembrane region" description="Helical" evidence="7">
    <location>
        <begin position="407"/>
        <end position="429"/>
    </location>
</feature>
<feature type="transmembrane region" description="Helical" evidence="7">
    <location>
        <begin position="82"/>
        <end position="100"/>
    </location>
</feature>
<evidence type="ECO:0000256" key="4">
    <source>
        <dbReference type="ARBA" id="ARBA00022692"/>
    </source>
</evidence>
<feature type="transmembrane region" description="Helical" evidence="7">
    <location>
        <begin position="112"/>
        <end position="134"/>
    </location>
</feature>
<evidence type="ECO:0000256" key="1">
    <source>
        <dbReference type="ARBA" id="ARBA00004651"/>
    </source>
</evidence>
<feature type="transmembrane region" description="Helical" evidence="7">
    <location>
        <begin position="260"/>
        <end position="280"/>
    </location>
</feature>
<dbReference type="PANTHER" id="PTHR30106:SF1">
    <property type="entry name" value="UPF0324 MEMBRANE PROTEIN FN0533"/>
    <property type="match status" value="1"/>
</dbReference>
<dbReference type="PANTHER" id="PTHR30106">
    <property type="entry name" value="INNER MEMBRANE PROTEIN YEIH-RELATED"/>
    <property type="match status" value="1"/>
</dbReference>
<proteinExistence type="inferred from homology"/>
<keyword evidence="5 7" id="KW-1133">Transmembrane helix</keyword>
<feature type="transmembrane region" description="Helical" evidence="7">
    <location>
        <begin position="55"/>
        <end position="75"/>
    </location>
</feature>
<accession>A0ABV6YV64</accession>
<protein>
    <submittedName>
        <fullName evidence="8">YeiH family protein</fullName>
    </submittedName>
</protein>
<comment type="subcellular location">
    <subcellularLocation>
        <location evidence="1">Cell membrane</location>
        <topology evidence="1">Multi-pass membrane protein</topology>
    </subcellularLocation>
</comment>
<feature type="transmembrane region" description="Helical" evidence="7">
    <location>
        <begin position="166"/>
        <end position="184"/>
    </location>
</feature>
<feature type="transmembrane region" description="Helical" evidence="7">
    <location>
        <begin position="228"/>
        <end position="248"/>
    </location>
</feature>
<gene>
    <name evidence="8" type="ORF">ACFL27_07730</name>
</gene>
<organism evidence="8 9">
    <name type="scientific">candidate division CSSED10-310 bacterium</name>
    <dbReference type="NCBI Taxonomy" id="2855610"/>
    <lineage>
        <taxon>Bacteria</taxon>
        <taxon>Bacteria division CSSED10-310</taxon>
    </lineage>
</organism>
<keyword evidence="6 7" id="KW-0472">Membrane</keyword>
<comment type="caution">
    <text evidence="8">The sequence shown here is derived from an EMBL/GenBank/DDBJ whole genome shotgun (WGS) entry which is preliminary data.</text>
</comment>
<keyword evidence="9" id="KW-1185">Reference proteome</keyword>
<dbReference type="Proteomes" id="UP001594351">
    <property type="component" value="Unassembled WGS sequence"/>
</dbReference>
<comment type="similarity">
    <text evidence="2">Belongs to the UPF0324 family.</text>
</comment>
<feature type="transmembrane region" description="Helical" evidence="7">
    <location>
        <begin position="292"/>
        <end position="310"/>
    </location>
</feature>
<evidence type="ECO:0000256" key="2">
    <source>
        <dbReference type="ARBA" id="ARBA00007977"/>
    </source>
</evidence>
<dbReference type="InterPro" id="IPR018383">
    <property type="entry name" value="UPF0324_pro"/>
</dbReference>
<reference evidence="8 9" key="1">
    <citation type="submission" date="2024-09" db="EMBL/GenBank/DDBJ databases">
        <title>Laminarin stimulates single cell rates of sulfate reduction while oxygen inhibits transcriptomic activity in coastal marine sediment.</title>
        <authorList>
            <person name="Lindsay M."/>
            <person name="Orcutt B."/>
            <person name="Emerson D."/>
            <person name="Stepanauskas R."/>
            <person name="D'Angelo T."/>
        </authorList>
    </citation>
    <scope>NUCLEOTIDE SEQUENCE [LARGE SCALE GENOMIC DNA]</scope>
    <source>
        <strain evidence="8">SAG AM-311-K15</strain>
    </source>
</reference>
<keyword evidence="4 7" id="KW-0812">Transmembrane</keyword>
<evidence type="ECO:0000256" key="3">
    <source>
        <dbReference type="ARBA" id="ARBA00022475"/>
    </source>
</evidence>
<evidence type="ECO:0000256" key="6">
    <source>
        <dbReference type="ARBA" id="ARBA00023136"/>
    </source>
</evidence>
<feature type="transmembrane region" description="Helical" evidence="7">
    <location>
        <begin position="331"/>
        <end position="353"/>
    </location>
</feature>
<name>A0ABV6YV64_UNCC1</name>
<evidence type="ECO:0000256" key="5">
    <source>
        <dbReference type="ARBA" id="ARBA00022989"/>
    </source>
</evidence>
<keyword evidence="3" id="KW-1003">Cell membrane</keyword>
<dbReference type="EMBL" id="JBHPBY010000074">
    <property type="protein sequence ID" value="MFC1850065.1"/>
    <property type="molecule type" value="Genomic_DNA"/>
</dbReference>
<evidence type="ECO:0000256" key="7">
    <source>
        <dbReference type="SAM" id="Phobius"/>
    </source>
</evidence>
<feature type="transmembrane region" description="Helical" evidence="7">
    <location>
        <begin position="196"/>
        <end position="216"/>
    </location>
</feature>
<evidence type="ECO:0000313" key="8">
    <source>
        <dbReference type="EMBL" id="MFC1850065.1"/>
    </source>
</evidence>
<feature type="transmembrane region" description="Helical" evidence="7">
    <location>
        <begin position="368"/>
        <end position="386"/>
    </location>
</feature>
<dbReference type="Pfam" id="PF03601">
    <property type="entry name" value="Cons_hypoth698"/>
    <property type="match status" value="1"/>
</dbReference>